<dbReference type="Proteomes" id="UP001293791">
    <property type="component" value="Unassembled WGS sequence"/>
</dbReference>
<evidence type="ECO:0000313" key="3">
    <source>
        <dbReference type="Proteomes" id="UP001293791"/>
    </source>
</evidence>
<gene>
    <name evidence="2" type="ORF">Cyrtocomes_01156</name>
</gene>
<accession>A0ABU5L9F6</accession>
<evidence type="ECO:0000313" key="2">
    <source>
        <dbReference type="EMBL" id="MDZ5762762.1"/>
    </source>
</evidence>
<organism evidence="2 3">
    <name type="scientific">Candidatus Cyrtobacter comes</name>
    <dbReference type="NCBI Taxonomy" id="675776"/>
    <lineage>
        <taxon>Bacteria</taxon>
        <taxon>Pseudomonadati</taxon>
        <taxon>Pseudomonadota</taxon>
        <taxon>Alphaproteobacteria</taxon>
        <taxon>Rickettsiales</taxon>
        <taxon>Candidatus Midichloriaceae</taxon>
        <taxon>Candidatus Cyrtobacter</taxon>
    </lineage>
</organism>
<dbReference type="EMBL" id="JARGYT010000104">
    <property type="protein sequence ID" value="MDZ5762762.1"/>
    <property type="molecule type" value="Genomic_DNA"/>
</dbReference>
<dbReference type="InterPro" id="IPR003497">
    <property type="entry name" value="BRO_N_domain"/>
</dbReference>
<reference evidence="2 3" key="1">
    <citation type="submission" date="2023-02" db="EMBL/GenBank/DDBJ databases">
        <title>Host association and intracellularity evolved multiple times independently in the Rickettsiales.</title>
        <authorList>
            <person name="Castelli M."/>
            <person name="Nardi T."/>
            <person name="Gammuto L."/>
            <person name="Bellinzona G."/>
            <person name="Sabaneyeva E."/>
            <person name="Potekhin A."/>
            <person name="Serra V."/>
            <person name="Petroni G."/>
            <person name="Sassera D."/>
        </authorList>
    </citation>
    <scope>NUCLEOTIDE SEQUENCE [LARGE SCALE GENOMIC DNA]</scope>
    <source>
        <strain evidence="2 3">BOD18</strain>
    </source>
</reference>
<proteinExistence type="predicted"/>
<protein>
    <submittedName>
        <fullName evidence="2">Bro-N domain-containing phage-related protein</fullName>
    </submittedName>
</protein>
<dbReference type="Pfam" id="PF02498">
    <property type="entry name" value="Bro-N"/>
    <property type="match status" value="1"/>
</dbReference>
<dbReference type="SMART" id="SM01040">
    <property type="entry name" value="Bro-N"/>
    <property type="match status" value="1"/>
</dbReference>
<dbReference type="RefSeq" id="WP_322498203.1">
    <property type="nucleotide sequence ID" value="NZ_JARGYT010000104.1"/>
</dbReference>
<comment type="caution">
    <text evidence="2">The sequence shown here is derived from an EMBL/GenBank/DDBJ whole genome shotgun (WGS) entry which is preliminary data.</text>
</comment>
<sequence>MTDKKQLDLIPQQGECVVGKFLKKDVRKTFYNGEWWFSIIDIIEGLAETPEPASYWNKVKQNDDELRREWTKLKMPSKDGKYRDTEVANVEEILRIVQSVPSKNAEPFKKWLAKTGFERLQEQNNPDLTVKRAILYYELQGRDKQWIQNRIDGQFTRNELTGEWKQRGVKEGQEYATLTNIISQETFGVSVSKHKEIKSLKKENLRDHMTNIELIFQRLGEEATIEVTRQRNTKGFEQNKKAAKDGGASAGEARKAYENKIGNKVVTSDNFLKKVEEDKINLLEENKNFEPAIDKIANTIKIKA</sequence>
<feature type="domain" description="Bro-N" evidence="1">
    <location>
        <begin position="25"/>
        <end position="118"/>
    </location>
</feature>
<evidence type="ECO:0000259" key="1">
    <source>
        <dbReference type="SMART" id="SM01040"/>
    </source>
</evidence>
<name>A0ABU5L9F6_9RICK</name>
<keyword evidence="3" id="KW-1185">Reference proteome</keyword>